<dbReference type="PANTHER" id="PTHR11158">
    <property type="entry name" value="MSF1/PX19 RELATED"/>
    <property type="match status" value="1"/>
</dbReference>
<reference evidence="2" key="1">
    <citation type="submission" date="2021-02" db="EMBL/GenBank/DDBJ databases">
        <authorList>
            <person name="Nowell W R."/>
        </authorList>
    </citation>
    <scope>NUCLEOTIDE SEQUENCE</scope>
</reference>
<dbReference type="EMBL" id="CAJOBJ010336902">
    <property type="protein sequence ID" value="CAF5190066.1"/>
    <property type="molecule type" value="Genomic_DNA"/>
</dbReference>
<evidence type="ECO:0000259" key="1">
    <source>
        <dbReference type="PROSITE" id="PS50904"/>
    </source>
</evidence>
<dbReference type="AlphaFoldDB" id="A0A8S3HWG8"/>
<dbReference type="GO" id="GO:0005758">
    <property type="term" value="C:mitochondrial intermembrane space"/>
    <property type="evidence" value="ECO:0007669"/>
    <property type="project" value="InterPro"/>
</dbReference>
<feature type="non-terminal residue" evidence="2">
    <location>
        <position position="1"/>
    </location>
</feature>
<dbReference type="InterPro" id="IPR037365">
    <property type="entry name" value="Slowmo/Ups"/>
</dbReference>
<accession>A0A8S3HWG8</accession>
<dbReference type="PROSITE" id="PS50904">
    <property type="entry name" value="PRELI_MSF1"/>
    <property type="match status" value="1"/>
</dbReference>
<evidence type="ECO:0000313" key="2">
    <source>
        <dbReference type="EMBL" id="CAF5190066.1"/>
    </source>
</evidence>
<feature type="domain" description="PRELI/MSF1" evidence="1">
    <location>
        <begin position="7"/>
        <end position="180"/>
    </location>
</feature>
<comment type="caution">
    <text evidence="2">The sequence shown here is derived from an EMBL/GenBank/DDBJ whole genome shotgun (WGS) entry which is preliminary data.</text>
</comment>
<sequence length="222" mass="26237">KRKENMVKTYIDQWLYTFPWSQVISGFWQKYPNPYSGHILSEDVYYRTITDDQTLLTKRLLTKTNKIPRWGERIFSRGSVSTIAFIIEESICDLKQKTLTTITKNINLTYLMIVDETCIYRPDQNDETRTICEKKVLATSELFGFKTVLETFAIKRYKKNQELASLGLEFTLHKLFLPHSPLPPVIDKMPELPGENKNWKQIFEFCFSSLFFLQKSNMLENY</sequence>
<dbReference type="Pfam" id="PF04707">
    <property type="entry name" value="PRELI"/>
    <property type="match status" value="1"/>
</dbReference>
<organism evidence="2 3">
    <name type="scientific">Rotaria magnacalcarata</name>
    <dbReference type="NCBI Taxonomy" id="392030"/>
    <lineage>
        <taxon>Eukaryota</taxon>
        <taxon>Metazoa</taxon>
        <taxon>Spiralia</taxon>
        <taxon>Gnathifera</taxon>
        <taxon>Rotifera</taxon>
        <taxon>Eurotatoria</taxon>
        <taxon>Bdelloidea</taxon>
        <taxon>Philodinida</taxon>
        <taxon>Philodinidae</taxon>
        <taxon>Rotaria</taxon>
    </lineage>
</organism>
<protein>
    <recommendedName>
        <fullName evidence="1">PRELI/MSF1 domain-containing protein</fullName>
    </recommendedName>
</protein>
<dbReference type="Proteomes" id="UP000681720">
    <property type="component" value="Unassembled WGS sequence"/>
</dbReference>
<dbReference type="InterPro" id="IPR006797">
    <property type="entry name" value="PRELI/MSF1_dom"/>
</dbReference>
<gene>
    <name evidence="2" type="ORF">GIL414_LOCUS72670</name>
</gene>
<evidence type="ECO:0000313" key="3">
    <source>
        <dbReference type="Proteomes" id="UP000681720"/>
    </source>
</evidence>
<name>A0A8S3HWG8_9BILA</name>
<proteinExistence type="predicted"/>